<dbReference type="PANTHER" id="PTHR42910">
    <property type="entry name" value="TRANSPORTER SCO4007-RELATED"/>
    <property type="match status" value="1"/>
</dbReference>
<sequence>MSGDEKTTTELSNPVPQHDEEKGPIDASPAHALTAPETPERRPKAITSPTKTPPNTGIWHTIVDALLWMPRWCRYDETNPPKFGLPLNILFAFAGTFTVANLYYAQPIEDTLARHFHVSHEQASLVPTCSQAGYAAGLIFVCPLGDLVRRRPFVILLMILTPTLWLGLCVTNSFNAFLVLSCLTSITTVTPLHTHTREEQQIMLPLVGDLAPPARRATALSVVTSGIILGLLIARLLAGIISTYSSWRNIYWMSLGVQYLLCILLWLFMPDYPPTNTDITYLSILTTIVKLWLTTPVLVQATLMGFFLSATFTSFWTTLTFLLSGSPYHFNTVTIGLFSLAGMTPMFLGPIFSRYVIDKVVTQVALLMSLAVLLTGICIGTFTGKVTVAGPVLQAALQDFGLQMSQIANRTAIYAVAPKARNRVNTAYMIGVFCGQLMGTAVGNKVYNEYGWVISGCVSIAFVGVALFLTLLRGPAETGWVGWHGGFQVRKTG</sequence>
<evidence type="ECO:0000259" key="4">
    <source>
        <dbReference type="PROSITE" id="PS50850"/>
    </source>
</evidence>
<reference evidence="5" key="1">
    <citation type="submission" date="2022-11" db="EMBL/GenBank/DDBJ databases">
        <authorList>
            <person name="Petersen C."/>
        </authorList>
    </citation>
    <scope>NUCLEOTIDE SEQUENCE</scope>
    <source>
        <strain evidence="5">IBT 19713</strain>
    </source>
</reference>
<gene>
    <name evidence="5" type="ORF">N7468_006736</name>
</gene>
<dbReference type="SUPFAM" id="SSF103473">
    <property type="entry name" value="MFS general substrate transporter"/>
    <property type="match status" value="1"/>
</dbReference>
<dbReference type="EMBL" id="JAPQKS010000005">
    <property type="protein sequence ID" value="KAJ5225511.1"/>
    <property type="molecule type" value="Genomic_DNA"/>
</dbReference>
<feature type="region of interest" description="Disordered" evidence="2">
    <location>
        <begin position="1"/>
        <end position="56"/>
    </location>
</feature>
<dbReference type="InterPro" id="IPR020846">
    <property type="entry name" value="MFS_dom"/>
</dbReference>
<feature type="transmembrane region" description="Helical" evidence="3">
    <location>
        <begin position="83"/>
        <end position="104"/>
    </location>
</feature>
<dbReference type="AlphaFoldDB" id="A0A9W9NSS5"/>
<dbReference type="PANTHER" id="PTHR42910:SF1">
    <property type="entry name" value="MAJOR FACILITATOR SUPERFAMILY (MFS) PROFILE DOMAIN-CONTAINING PROTEIN"/>
    <property type="match status" value="1"/>
</dbReference>
<comment type="subcellular location">
    <subcellularLocation>
        <location evidence="1">Membrane</location>
        <topology evidence="1">Multi-pass membrane protein</topology>
    </subcellularLocation>
</comment>
<feature type="transmembrane region" description="Helical" evidence="3">
    <location>
        <begin position="153"/>
        <end position="174"/>
    </location>
</feature>
<feature type="transmembrane region" description="Helical" evidence="3">
    <location>
        <begin position="306"/>
        <end position="324"/>
    </location>
</feature>
<keyword evidence="3" id="KW-0812">Transmembrane</keyword>
<reference evidence="5" key="2">
    <citation type="journal article" date="2023" name="IMA Fungus">
        <title>Comparative genomic study of the Penicillium genus elucidates a diverse pangenome and 15 lateral gene transfer events.</title>
        <authorList>
            <person name="Petersen C."/>
            <person name="Sorensen T."/>
            <person name="Nielsen M.R."/>
            <person name="Sondergaard T.E."/>
            <person name="Sorensen J.L."/>
            <person name="Fitzpatrick D.A."/>
            <person name="Frisvad J.C."/>
            <person name="Nielsen K.L."/>
        </authorList>
    </citation>
    <scope>NUCLEOTIDE SEQUENCE</scope>
    <source>
        <strain evidence="5">IBT 19713</strain>
    </source>
</reference>
<feature type="transmembrane region" description="Helical" evidence="3">
    <location>
        <begin position="124"/>
        <end position="141"/>
    </location>
</feature>
<dbReference type="Proteomes" id="UP001150941">
    <property type="component" value="Unassembled WGS sequence"/>
</dbReference>
<dbReference type="GO" id="GO:0022857">
    <property type="term" value="F:transmembrane transporter activity"/>
    <property type="evidence" value="ECO:0007669"/>
    <property type="project" value="InterPro"/>
</dbReference>
<dbReference type="OrthoDB" id="2105912at2759"/>
<dbReference type="GO" id="GO:0016020">
    <property type="term" value="C:membrane"/>
    <property type="evidence" value="ECO:0007669"/>
    <property type="project" value="UniProtKB-SubCell"/>
</dbReference>
<protein>
    <recommendedName>
        <fullName evidence="4">Major facilitator superfamily (MFS) profile domain-containing protein</fullName>
    </recommendedName>
</protein>
<comment type="caution">
    <text evidence="5">The sequence shown here is derived from an EMBL/GenBank/DDBJ whole genome shotgun (WGS) entry which is preliminary data.</text>
</comment>
<dbReference type="CDD" id="cd17324">
    <property type="entry name" value="MFS_NepI_like"/>
    <property type="match status" value="1"/>
</dbReference>
<name>A0A9W9NSS5_9EURO</name>
<feature type="transmembrane region" description="Helical" evidence="3">
    <location>
        <begin position="250"/>
        <end position="269"/>
    </location>
</feature>
<keyword evidence="3" id="KW-0472">Membrane</keyword>
<accession>A0A9W9NSS5</accession>
<dbReference type="InterPro" id="IPR011701">
    <property type="entry name" value="MFS"/>
</dbReference>
<dbReference type="RefSeq" id="XP_058328922.1">
    <property type="nucleotide sequence ID" value="XM_058476032.1"/>
</dbReference>
<dbReference type="GeneID" id="83203335"/>
<evidence type="ECO:0000313" key="6">
    <source>
        <dbReference type="Proteomes" id="UP001150941"/>
    </source>
</evidence>
<evidence type="ECO:0000313" key="5">
    <source>
        <dbReference type="EMBL" id="KAJ5225511.1"/>
    </source>
</evidence>
<evidence type="ECO:0000256" key="2">
    <source>
        <dbReference type="SAM" id="MobiDB-lite"/>
    </source>
</evidence>
<evidence type="ECO:0000256" key="3">
    <source>
        <dbReference type="SAM" id="Phobius"/>
    </source>
</evidence>
<proteinExistence type="predicted"/>
<dbReference type="PROSITE" id="PS50850">
    <property type="entry name" value="MFS"/>
    <property type="match status" value="1"/>
</dbReference>
<dbReference type="Pfam" id="PF07690">
    <property type="entry name" value="MFS_1"/>
    <property type="match status" value="1"/>
</dbReference>
<dbReference type="Gene3D" id="1.20.1250.20">
    <property type="entry name" value="MFS general substrate transporter like domains"/>
    <property type="match status" value="1"/>
</dbReference>
<dbReference type="InterPro" id="IPR036259">
    <property type="entry name" value="MFS_trans_sf"/>
</dbReference>
<feature type="transmembrane region" description="Helical" evidence="3">
    <location>
        <begin position="281"/>
        <end position="299"/>
    </location>
</feature>
<evidence type="ECO:0000256" key="1">
    <source>
        <dbReference type="ARBA" id="ARBA00004141"/>
    </source>
</evidence>
<feature type="transmembrane region" description="Helical" evidence="3">
    <location>
        <begin position="330"/>
        <end position="352"/>
    </location>
</feature>
<keyword evidence="3" id="KW-1133">Transmembrane helix</keyword>
<feature type="transmembrane region" description="Helical" evidence="3">
    <location>
        <begin position="217"/>
        <end position="238"/>
    </location>
</feature>
<feature type="transmembrane region" description="Helical" evidence="3">
    <location>
        <begin position="364"/>
        <end position="383"/>
    </location>
</feature>
<organism evidence="5 6">
    <name type="scientific">Penicillium chermesinum</name>
    <dbReference type="NCBI Taxonomy" id="63820"/>
    <lineage>
        <taxon>Eukaryota</taxon>
        <taxon>Fungi</taxon>
        <taxon>Dikarya</taxon>
        <taxon>Ascomycota</taxon>
        <taxon>Pezizomycotina</taxon>
        <taxon>Eurotiomycetes</taxon>
        <taxon>Eurotiomycetidae</taxon>
        <taxon>Eurotiales</taxon>
        <taxon>Aspergillaceae</taxon>
        <taxon>Penicillium</taxon>
    </lineage>
</organism>
<feature type="domain" description="Major facilitator superfamily (MFS) profile" evidence="4">
    <location>
        <begin position="87"/>
        <end position="493"/>
    </location>
</feature>
<keyword evidence="6" id="KW-1185">Reference proteome</keyword>
<feature type="transmembrane region" description="Helical" evidence="3">
    <location>
        <begin position="450"/>
        <end position="472"/>
    </location>
</feature>